<keyword evidence="5" id="KW-1133">Transmembrane helix</keyword>
<feature type="compositionally biased region" description="Basic and acidic residues" evidence="4">
    <location>
        <begin position="179"/>
        <end position="190"/>
    </location>
</feature>
<organism evidence="6 7">
    <name type="scientific">Mesocestoides corti</name>
    <name type="common">Flatworm</name>
    <dbReference type="NCBI Taxonomy" id="53468"/>
    <lineage>
        <taxon>Eukaryota</taxon>
        <taxon>Metazoa</taxon>
        <taxon>Spiralia</taxon>
        <taxon>Lophotrochozoa</taxon>
        <taxon>Platyhelminthes</taxon>
        <taxon>Cestoda</taxon>
        <taxon>Eucestoda</taxon>
        <taxon>Cyclophyllidea</taxon>
        <taxon>Mesocestoididae</taxon>
        <taxon>Mesocestoides</taxon>
    </lineage>
</organism>
<keyword evidence="1" id="KW-0436">Ligase</keyword>
<keyword evidence="3" id="KW-0067">ATP-binding</keyword>
<keyword evidence="5" id="KW-0472">Membrane</keyword>
<protein>
    <submittedName>
        <fullName evidence="6">Uncharacterized protein</fullName>
    </submittedName>
</protein>
<dbReference type="GO" id="GO:0005524">
    <property type="term" value="F:ATP binding"/>
    <property type="evidence" value="ECO:0007669"/>
    <property type="project" value="UniProtKB-KW"/>
</dbReference>
<dbReference type="OrthoDB" id="202825at2759"/>
<dbReference type="GO" id="GO:0070740">
    <property type="term" value="F:tubulin-glutamic acid ligase activity"/>
    <property type="evidence" value="ECO:0007669"/>
    <property type="project" value="TreeGrafter"/>
</dbReference>
<keyword evidence="2" id="KW-0547">Nucleotide-binding</keyword>
<dbReference type="PROSITE" id="PS51221">
    <property type="entry name" value="TTL"/>
    <property type="match status" value="1"/>
</dbReference>
<dbReference type="InterPro" id="IPR004344">
    <property type="entry name" value="TTL/TTLL_fam"/>
</dbReference>
<dbReference type="SUPFAM" id="SSF56059">
    <property type="entry name" value="Glutathione synthetase ATP-binding domain-like"/>
    <property type="match status" value="1"/>
</dbReference>
<evidence type="ECO:0000256" key="5">
    <source>
        <dbReference type="SAM" id="Phobius"/>
    </source>
</evidence>
<gene>
    <name evidence="6" type="ORF">MCOS_LOCUS8344</name>
</gene>
<dbReference type="PANTHER" id="PTHR12241:SF162">
    <property type="entry name" value="TUBULIN MONOGLUTAMYLASE TTLL4"/>
    <property type="match status" value="1"/>
</dbReference>
<evidence type="ECO:0000313" key="7">
    <source>
        <dbReference type="Proteomes" id="UP000267029"/>
    </source>
</evidence>
<feature type="transmembrane region" description="Helical" evidence="5">
    <location>
        <begin position="7"/>
        <end position="25"/>
    </location>
</feature>
<evidence type="ECO:0000256" key="3">
    <source>
        <dbReference type="ARBA" id="ARBA00022840"/>
    </source>
</evidence>
<reference evidence="6 7" key="1">
    <citation type="submission" date="2018-10" db="EMBL/GenBank/DDBJ databases">
        <authorList>
            <consortium name="Pathogen Informatics"/>
        </authorList>
    </citation>
    <scope>NUCLEOTIDE SEQUENCE [LARGE SCALE GENOMIC DNA]</scope>
</reference>
<dbReference type="GO" id="GO:0015631">
    <property type="term" value="F:tubulin binding"/>
    <property type="evidence" value="ECO:0007669"/>
    <property type="project" value="TreeGrafter"/>
</dbReference>
<dbReference type="Proteomes" id="UP000267029">
    <property type="component" value="Unassembled WGS sequence"/>
</dbReference>
<feature type="region of interest" description="Disordered" evidence="4">
    <location>
        <begin position="583"/>
        <end position="629"/>
    </location>
</feature>
<dbReference type="AlphaFoldDB" id="A0A158QVR6"/>
<accession>A0A158QVR6</accession>
<dbReference type="PANTHER" id="PTHR12241">
    <property type="entry name" value="TUBULIN POLYGLUTAMYLASE"/>
    <property type="match status" value="1"/>
</dbReference>
<evidence type="ECO:0000256" key="4">
    <source>
        <dbReference type="SAM" id="MobiDB-lite"/>
    </source>
</evidence>
<feature type="transmembrane region" description="Helical" evidence="5">
    <location>
        <begin position="110"/>
        <end position="131"/>
    </location>
</feature>
<dbReference type="GO" id="GO:0000226">
    <property type="term" value="P:microtubule cytoskeleton organization"/>
    <property type="evidence" value="ECO:0007669"/>
    <property type="project" value="TreeGrafter"/>
</dbReference>
<dbReference type="Gene3D" id="3.30.470.20">
    <property type="entry name" value="ATP-grasp fold, B domain"/>
    <property type="match status" value="2"/>
</dbReference>
<dbReference type="GO" id="GO:0036064">
    <property type="term" value="C:ciliary basal body"/>
    <property type="evidence" value="ECO:0007669"/>
    <property type="project" value="TreeGrafter"/>
</dbReference>
<feature type="region of interest" description="Disordered" evidence="4">
    <location>
        <begin position="176"/>
        <end position="214"/>
    </location>
</feature>
<feature type="compositionally biased region" description="Low complexity" evidence="4">
    <location>
        <begin position="824"/>
        <end position="834"/>
    </location>
</feature>
<feature type="compositionally biased region" description="Polar residues" evidence="4">
    <location>
        <begin position="594"/>
        <end position="623"/>
    </location>
</feature>
<evidence type="ECO:0000256" key="1">
    <source>
        <dbReference type="ARBA" id="ARBA00022598"/>
    </source>
</evidence>
<feature type="transmembrane region" description="Helical" evidence="5">
    <location>
        <begin position="45"/>
        <end position="69"/>
    </location>
</feature>
<feature type="compositionally biased region" description="Pro residues" evidence="4">
    <location>
        <begin position="854"/>
        <end position="866"/>
    </location>
</feature>
<evidence type="ECO:0000313" key="6">
    <source>
        <dbReference type="EMBL" id="VDD82341.1"/>
    </source>
</evidence>
<proteinExistence type="predicted"/>
<evidence type="ECO:0000256" key="2">
    <source>
        <dbReference type="ARBA" id="ARBA00022741"/>
    </source>
</evidence>
<dbReference type="STRING" id="53468.A0A158QVR6"/>
<dbReference type="Pfam" id="PF03133">
    <property type="entry name" value="TTL"/>
    <property type="match status" value="2"/>
</dbReference>
<feature type="region of interest" description="Disordered" evidence="4">
    <location>
        <begin position="812"/>
        <end position="898"/>
    </location>
</feature>
<keyword evidence="7" id="KW-1185">Reference proteome</keyword>
<keyword evidence="5" id="KW-0812">Transmembrane</keyword>
<sequence length="927" mass="104497">MASVSQALSSTLLGCALCIIIIAVSTTHWKGGSLFDMQIAQSVKTALACAGMLVTGTVLWTIAFILGLVRFCSGEDFVGQRGTCDVYQDVQRLHRQVNKAYKRANCKDRFIVNMATLVSAIILFVAALVTATPVIPPPGFTEVEQTTITGLLEKHKLSDIIKILLYVEERRFIKPPPRHHSEEIKPDGKEQMTTPRPIPEEEIEATPDEARKDDAVYPDRYRLNEFFDEEPWRHTRDRTSDFEDLDIDVEDDEGSDDEAATWSNSSSVATPRVYSPAIPSLFPTLPPVLRFVKDDEKVAHLPAPIIKKLIWRNSGLTPNVVKRALKRSHFRLTESSFELGRKDRLTVNLGKMRTRFGVSEYNFYPTTFILPRELTRLRETWKKDTGVHPSCPTKRGCARWIIKPPASARGIGVHLVNKFAEISKRKKSIAQAYISEPYLINGHKFDLRLYVYASSVDPLRLYIHKNGLVRFASQKPLQVLWRYLEKEGHDTAKLWTSIKYIVFKTMASAVAKMASLVLHNVARRESVHELFGFDILIDSHLRPWLLEVNISPSLHTSSQLDNTIKSEVVVDMFNLAGFRVPPKSVRGEPKHRTNTFNQSRKQPNETGNGTTAFGDVSNPSNTVEVEEEQMPIHRAEQLRYNLTEMERMKHRLFTVRAQSLTDMKTILDNPTTDDVLMLANTLNEWYRASLGHFERIFPQHGPESSRLITFIDSMGCDGLNFGPGRLGSPRYYDVLLHQFLEKYGTSVQEDESGSTKLDAFFRQESPQTQCKTRDQTLSQLSKKLGVSVDGINFVAKLADEYLPKIASANPYSLPDDTLNPGLRSSVPTPTSVTPSNPPKAYPSLSASSSLSGRPPMPPKPLPPPLPKVREPASKKASRKPLKSSTWIARPHIDSSIPQTTTTIDDILMKEEEKEAEIGEFMLNWHNL</sequence>
<dbReference type="EMBL" id="UXSR01005496">
    <property type="protein sequence ID" value="VDD82341.1"/>
    <property type="molecule type" value="Genomic_DNA"/>
</dbReference>
<name>A0A158QVR6_MESCO</name>